<evidence type="ECO:0000256" key="2">
    <source>
        <dbReference type="SAM" id="Phobius"/>
    </source>
</evidence>
<organism evidence="3 4">
    <name type="scientific">Lophium mytilinum</name>
    <dbReference type="NCBI Taxonomy" id="390894"/>
    <lineage>
        <taxon>Eukaryota</taxon>
        <taxon>Fungi</taxon>
        <taxon>Dikarya</taxon>
        <taxon>Ascomycota</taxon>
        <taxon>Pezizomycotina</taxon>
        <taxon>Dothideomycetes</taxon>
        <taxon>Pleosporomycetidae</taxon>
        <taxon>Mytilinidiales</taxon>
        <taxon>Mytilinidiaceae</taxon>
        <taxon>Lophium</taxon>
    </lineage>
</organism>
<protein>
    <submittedName>
        <fullName evidence="3">Uncharacterized protein</fullName>
    </submittedName>
</protein>
<keyword evidence="2" id="KW-0812">Transmembrane</keyword>
<feature type="compositionally biased region" description="Polar residues" evidence="1">
    <location>
        <begin position="1"/>
        <end position="23"/>
    </location>
</feature>
<keyword evidence="2" id="KW-1133">Transmembrane helix</keyword>
<feature type="region of interest" description="Disordered" evidence="1">
    <location>
        <begin position="1"/>
        <end position="49"/>
    </location>
</feature>
<keyword evidence="4" id="KW-1185">Reference proteome</keyword>
<name>A0A6A6QPU4_9PEZI</name>
<dbReference type="EMBL" id="MU004191">
    <property type="protein sequence ID" value="KAF2493733.1"/>
    <property type="molecule type" value="Genomic_DNA"/>
</dbReference>
<evidence type="ECO:0000256" key="1">
    <source>
        <dbReference type="SAM" id="MobiDB-lite"/>
    </source>
</evidence>
<reference evidence="3" key="1">
    <citation type="journal article" date="2020" name="Stud. Mycol.">
        <title>101 Dothideomycetes genomes: a test case for predicting lifestyles and emergence of pathogens.</title>
        <authorList>
            <person name="Haridas S."/>
            <person name="Albert R."/>
            <person name="Binder M."/>
            <person name="Bloem J."/>
            <person name="Labutti K."/>
            <person name="Salamov A."/>
            <person name="Andreopoulos B."/>
            <person name="Baker S."/>
            <person name="Barry K."/>
            <person name="Bills G."/>
            <person name="Bluhm B."/>
            <person name="Cannon C."/>
            <person name="Castanera R."/>
            <person name="Culley D."/>
            <person name="Daum C."/>
            <person name="Ezra D."/>
            <person name="Gonzalez J."/>
            <person name="Henrissat B."/>
            <person name="Kuo A."/>
            <person name="Liang C."/>
            <person name="Lipzen A."/>
            <person name="Lutzoni F."/>
            <person name="Magnuson J."/>
            <person name="Mondo S."/>
            <person name="Nolan M."/>
            <person name="Ohm R."/>
            <person name="Pangilinan J."/>
            <person name="Park H.-J."/>
            <person name="Ramirez L."/>
            <person name="Alfaro M."/>
            <person name="Sun H."/>
            <person name="Tritt A."/>
            <person name="Yoshinaga Y."/>
            <person name="Zwiers L.-H."/>
            <person name="Turgeon B."/>
            <person name="Goodwin S."/>
            <person name="Spatafora J."/>
            <person name="Crous P."/>
            <person name="Grigoriev I."/>
        </authorList>
    </citation>
    <scope>NUCLEOTIDE SEQUENCE</scope>
    <source>
        <strain evidence="3">CBS 269.34</strain>
    </source>
</reference>
<evidence type="ECO:0000313" key="4">
    <source>
        <dbReference type="Proteomes" id="UP000799750"/>
    </source>
</evidence>
<accession>A0A6A6QPU4</accession>
<sequence length="259" mass="30161">MSSHSLKTYVSSQRAVSLTTPQSYKPWKLTPAQEDQISAQVDDPHASVDRKLDDFKKRRKEEGNAVPVEGKANMYDRNDWGQDDEYDEYKMKQLPYSPTFNRAPHLPEEEAFLKKPGWPRASPTHTALPAFRYPDDHDDPGATRHRLSQDIRVLPIISLMIYVIYFTLLEIFGMIRIWPWLISATMMFIGEQMLEKETQDCLEMYFRPCTGRAKDRMDLRMFSKHRPSYPFDKIRPVMNGCTKTSRGFLSSKLTVLENS</sequence>
<gene>
    <name evidence="3" type="ORF">BU16DRAFT_53013</name>
</gene>
<proteinExistence type="predicted"/>
<evidence type="ECO:0000313" key="3">
    <source>
        <dbReference type="EMBL" id="KAF2493733.1"/>
    </source>
</evidence>
<keyword evidence="2" id="KW-0472">Membrane</keyword>
<dbReference type="AlphaFoldDB" id="A0A6A6QPU4"/>
<dbReference type="Proteomes" id="UP000799750">
    <property type="component" value="Unassembled WGS sequence"/>
</dbReference>
<feature type="transmembrane region" description="Helical" evidence="2">
    <location>
        <begin position="153"/>
        <end position="171"/>
    </location>
</feature>